<keyword evidence="3" id="KW-1185">Reference proteome</keyword>
<dbReference type="EMBL" id="JAZHXI010000001">
    <property type="protein sequence ID" value="KAL2075185.1"/>
    <property type="molecule type" value="Genomic_DNA"/>
</dbReference>
<accession>A0ABR4CZ89</accession>
<dbReference type="InterPro" id="IPR000467">
    <property type="entry name" value="G_patch_dom"/>
</dbReference>
<evidence type="ECO:0000313" key="2">
    <source>
        <dbReference type="EMBL" id="KAL2075185.1"/>
    </source>
</evidence>
<dbReference type="SMART" id="SM00443">
    <property type="entry name" value="G_patch"/>
    <property type="match status" value="1"/>
</dbReference>
<proteinExistence type="predicted"/>
<dbReference type="Pfam" id="PF01585">
    <property type="entry name" value="G-patch"/>
    <property type="match status" value="1"/>
</dbReference>
<evidence type="ECO:0000259" key="1">
    <source>
        <dbReference type="PROSITE" id="PS50174"/>
    </source>
</evidence>
<organism evidence="2 3">
    <name type="scientific">Oculimacula yallundae</name>
    <dbReference type="NCBI Taxonomy" id="86028"/>
    <lineage>
        <taxon>Eukaryota</taxon>
        <taxon>Fungi</taxon>
        <taxon>Dikarya</taxon>
        <taxon>Ascomycota</taxon>
        <taxon>Pezizomycotina</taxon>
        <taxon>Leotiomycetes</taxon>
        <taxon>Helotiales</taxon>
        <taxon>Ploettnerulaceae</taxon>
        <taxon>Oculimacula</taxon>
    </lineage>
</organism>
<dbReference type="PROSITE" id="PS50174">
    <property type="entry name" value="G_PATCH"/>
    <property type="match status" value="1"/>
</dbReference>
<gene>
    <name evidence="2" type="ORF">VTL71DRAFT_127</name>
</gene>
<sequence>MVALHHLPDTPNIVTLERESSEKKVPDSVTAKASLDVNEEEWMAAMDRGRAQSIRDSVEKRTQQQLWLVEDDVEEGEYELWTLEVDEAWVRRMKKFYGRMFGINGTWNHIQEGRPGWSNVNRWEIIVEVGEDGEHMKAAEMAIPEGGGGFQSESTRDRGTRTKNALDVGLEGKYNKLGYTSMLKKGWKSGMRLGKSGQGILQPVRASDRRNRTGLGYTPKGVKDTAKAEPSYWERTEDYGKWMIFFRDSTTRRPLSSPYLPGTLFTTGERRYPVTDIFHRLENRVDYEGFYSIIFNYVEPKPKTNEEVEAEKSTIDTTPMTRAELEAAELVEEEHRARSKAAGIAQAKAILAGQILNTAILSSERCRQLARMNKQYKKDGEEGVGRGL</sequence>
<dbReference type="Proteomes" id="UP001595075">
    <property type="component" value="Unassembled WGS sequence"/>
</dbReference>
<name>A0ABR4CZ89_9HELO</name>
<feature type="domain" description="G-patch" evidence="1">
    <location>
        <begin position="174"/>
        <end position="220"/>
    </location>
</feature>
<protein>
    <recommendedName>
        <fullName evidence="1">G-patch domain-containing protein</fullName>
    </recommendedName>
</protein>
<evidence type="ECO:0000313" key="3">
    <source>
        <dbReference type="Proteomes" id="UP001595075"/>
    </source>
</evidence>
<comment type="caution">
    <text evidence="2">The sequence shown here is derived from an EMBL/GenBank/DDBJ whole genome shotgun (WGS) entry which is preliminary data.</text>
</comment>
<reference evidence="2 3" key="1">
    <citation type="journal article" date="2024" name="Commun. Biol.">
        <title>Comparative genomic analysis of thermophilic fungi reveals convergent evolutionary adaptations and gene losses.</title>
        <authorList>
            <person name="Steindorff A.S."/>
            <person name="Aguilar-Pontes M.V."/>
            <person name="Robinson A.J."/>
            <person name="Andreopoulos B."/>
            <person name="LaButti K."/>
            <person name="Kuo A."/>
            <person name="Mondo S."/>
            <person name="Riley R."/>
            <person name="Otillar R."/>
            <person name="Haridas S."/>
            <person name="Lipzen A."/>
            <person name="Grimwood J."/>
            <person name="Schmutz J."/>
            <person name="Clum A."/>
            <person name="Reid I.D."/>
            <person name="Moisan M.C."/>
            <person name="Butler G."/>
            <person name="Nguyen T.T.M."/>
            <person name="Dewar K."/>
            <person name="Conant G."/>
            <person name="Drula E."/>
            <person name="Henrissat B."/>
            <person name="Hansel C."/>
            <person name="Singer S."/>
            <person name="Hutchinson M.I."/>
            <person name="de Vries R.P."/>
            <person name="Natvig D.O."/>
            <person name="Powell A.J."/>
            <person name="Tsang A."/>
            <person name="Grigoriev I.V."/>
        </authorList>
    </citation>
    <scope>NUCLEOTIDE SEQUENCE [LARGE SCALE GENOMIC DNA]</scope>
    <source>
        <strain evidence="2 3">CBS 494.80</strain>
    </source>
</reference>